<comment type="caution">
    <text evidence="3">The sequence shown here is derived from an EMBL/GenBank/DDBJ whole genome shotgun (WGS) entry which is preliminary data.</text>
</comment>
<keyword evidence="4" id="KW-1185">Reference proteome</keyword>
<evidence type="ECO:0000259" key="2">
    <source>
        <dbReference type="PROSITE" id="PS50110"/>
    </source>
</evidence>
<dbReference type="GO" id="GO:0000160">
    <property type="term" value="P:phosphorelay signal transduction system"/>
    <property type="evidence" value="ECO:0007669"/>
    <property type="project" value="InterPro"/>
</dbReference>
<dbReference type="PROSITE" id="PS50110">
    <property type="entry name" value="RESPONSE_REGULATORY"/>
    <property type="match status" value="1"/>
</dbReference>
<dbReference type="AlphaFoldDB" id="A0AAW3MY20"/>
<dbReference type="Gene3D" id="3.40.50.2300">
    <property type="match status" value="1"/>
</dbReference>
<evidence type="ECO:0000256" key="1">
    <source>
        <dbReference type="PROSITE-ProRule" id="PRU00169"/>
    </source>
</evidence>
<dbReference type="InterPro" id="IPR011990">
    <property type="entry name" value="TPR-like_helical_dom_sf"/>
</dbReference>
<accession>A0AAW3MY20</accession>
<dbReference type="InterPro" id="IPR001789">
    <property type="entry name" value="Sig_transdc_resp-reg_receiver"/>
</dbReference>
<dbReference type="InterPro" id="IPR011006">
    <property type="entry name" value="CheY-like_superfamily"/>
</dbReference>
<evidence type="ECO:0000313" key="3">
    <source>
        <dbReference type="EMBL" id="KVP98213.1"/>
    </source>
</evidence>
<dbReference type="EMBL" id="LPBJ01000047">
    <property type="protein sequence ID" value="KVP98213.1"/>
    <property type="molecule type" value="Genomic_DNA"/>
</dbReference>
<dbReference type="Proteomes" id="UP000056453">
    <property type="component" value="Unassembled WGS sequence"/>
</dbReference>
<comment type="caution">
    <text evidence="1">Lacks conserved residue(s) required for the propagation of feature annotation.</text>
</comment>
<reference evidence="3 4" key="1">
    <citation type="submission" date="2015-11" db="EMBL/GenBank/DDBJ databases">
        <title>Expanding the genomic diversity of Burkholderia species for the development of highly accurate diagnostics.</title>
        <authorList>
            <person name="Sahl J."/>
            <person name="Keim P."/>
            <person name="Wagner D."/>
        </authorList>
    </citation>
    <scope>NUCLEOTIDE SEQUENCE [LARGE SCALE GENOMIC DNA]</scope>
    <source>
        <strain evidence="3 4">MSMB1808WGS</strain>
    </source>
</reference>
<sequence>MTLPLIKSTAPDAFKVLVADDSPVIRSVFQAFPASEILVRDIVADRQELLQAMTHVEALDAVLCADHLAGFYGGVHALNDLRAGQLLPHETAFILMSGDARKANLMVDIEARPDSILLKPFAPVTLVRKLVATVDARRALAGLRQLAQSRDWSELLSAATATLTQGTRYPAAVALFKMEALGQLGQHGAVRALYQSLLETAPNSPSILEAFARQAHQHGNLEEAEGALNRMLALQPANLFAADLLAEVLLAKGNPVAAQQLLQQALKHSPNSVQRHRVLGHLALLNNDTVTAQQAYLFAMRQHAEANGLYEGDVVNAVRSLLLHGDTAHAWRIVGDSRKKLRDSLALDVLERLTEALMYREYEAFGRTQHRISEGLALLDRTIMPNEGEAIMAATEASLMASLPHRAYRLSLELLNSKPHVKLHPAQKSWVERLHKWSRDVHNEDLPKGMLHYQKFMR</sequence>
<name>A0AAW3MY20_9BURK</name>
<organism evidence="3 4">
    <name type="scientific">Burkholderia ubonensis</name>
    <dbReference type="NCBI Taxonomy" id="101571"/>
    <lineage>
        <taxon>Bacteria</taxon>
        <taxon>Pseudomonadati</taxon>
        <taxon>Pseudomonadota</taxon>
        <taxon>Betaproteobacteria</taxon>
        <taxon>Burkholderiales</taxon>
        <taxon>Burkholderiaceae</taxon>
        <taxon>Burkholderia</taxon>
        <taxon>Burkholderia cepacia complex</taxon>
    </lineage>
</organism>
<dbReference type="SUPFAM" id="SSF48452">
    <property type="entry name" value="TPR-like"/>
    <property type="match status" value="1"/>
</dbReference>
<dbReference type="SUPFAM" id="SSF52172">
    <property type="entry name" value="CheY-like"/>
    <property type="match status" value="1"/>
</dbReference>
<evidence type="ECO:0000313" key="4">
    <source>
        <dbReference type="Proteomes" id="UP000056453"/>
    </source>
</evidence>
<protein>
    <recommendedName>
        <fullName evidence="2">Response regulatory domain-containing protein</fullName>
    </recommendedName>
</protein>
<proteinExistence type="predicted"/>
<dbReference type="RefSeq" id="WP_059954295.1">
    <property type="nucleotide sequence ID" value="NZ_LPBJ01000047.1"/>
</dbReference>
<gene>
    <name evidence="3" type="ORF">WJ96_06475</name>
</gene>
<feature type="domain" description="Response regulatory" evidence="2">
    <location>
        <begin position="15"/>
        <end position="134"/>
    </location>
</feature>
<dbReference type="Gene3D" id="1.25.40.10">
    <property type="entry name" value="Tetratricopeptide repeat domain"/>
    <property type="match status" value="1"/>
</dbReference>